<name>A0ABQ8Z4S2_9EUKA</name>
<keyword evidence="2" id="KW-0808">Transferase</keyword>
<dbReference type="EMBL" id="JAOAOG010000053">
    <property type="protein sequence ID" value="KAJ6251899.1"/>
    <property type="molecule type" value="Genomic_DNA"/>
</dbReference>
<evidence type="ECO:0000313" key="7">
    <source>
        <dbReference type="Proteomes" id="UP001150062"/>
    </source>
</evidence>
<evidence type="ECO:0000256" key="4">
    <source>
        <dbReference type="SAM" id="MobiDB-lite"/>
    </source>
</evidence>
<feature type="region of interest" description="Disordered" evidence="4">
    <location>
        <begin position="271"/>
        <end position="303"/>
    </location>
</feature>
<dbReference type="InterPro" id="IPR004166">
    <property type="entry name" value="a-kinase_dom"/>
</dbReference>
<comment type="caution">
    <text evidence="6">The sequence shown here is derived from an EMBL/GenBank/DDBJ whole genome shotgun (WGS) entry which is preliminary data.</text>
</comment>
<keyword evidence="3" id="KW-0418">Kinase</keyword>
<feature type="domain" description="Alpha-type protein kinase" evidence="5">
    <location>
        <begin position="825"/>
        <end position="1096"/>
    </location>
</feature>
<evidence type="ECO:0000256" key="2">
    <source>
        <dbReference type="ARBA" id="ARBA00022679"/>
    </source>
</evidence>
<keyword evidence="7" id="KW-1185">Reference proteome</keyword>
<organism evidence="6 7">
    <name type="scientific">Anaeramoeba flamelloides</name>
    <dbReference type="NCBI Taxonomy" id="1746091"/>
    <lineage>
        <taxon>Eukaryota</taxon>
        <taxon>Metamonada</taxon>
        <taxon>Anaeramoebidae</taxon>
        <taxon>Anaeramoeba</taxon>
    </lineage>
</organism>
<proteinExistence type="predicted"/>
<accession>A0ABQ8Z4S2</accession>
<dbReference type="SUPFAM" id="SSF56112">
    <property type="entry name" value="Protein kinase-like (PK-like)"/>
    <property type="match status" value="1"/>
</dbReference>
<dbReference type="Pfam" id="PF02816">
    <property type="entry name" value="Alpha_kinase"/>
    <property type="match status" value="1"/>
</dbReference>
<protein>
    <submittedName>
        <fullName evidence="6">Retinitis pigmentosa gtpase regulator a-related</fullName>
    </submittedName>
</protein>
<feature type="region of interest" description="Disordered" evidence="4">
    <location>
        <begin position="218"/>
        <end position="237"/>
    </location>
</feature>
<evidence type="ECO:0000256" key="1">
    <source>
        <dbReference type="ARBA" id="ARBA00022527"/>
    </source>
</evidence>
<sequence>MTYNKEAAYTTKNSTKIHKFDVSVFWRKKHSNKTSMIKMATPITTQKIQSAFQNYTEEPKTLMRISQHFQNLGRFIAGVPFLIDQKNQGKIQEKSFYLVNFKESTDFALWILLDERIKTKVKYSEYDFLSEYEILTKNLDTQGLRFLYQTKGVKIGFNYTLNKLTETLKQKFSLRHPVMKFQSEIRELIEVHRIIYDKTDQDYVRKNEQKVKEIQEEKLARSETKTNKTKKEQANSKEIELDPETKKLYHPISTKTKMKQEDLIEKENNANYQTNQYNSPEQNIGNRNQTKSSTLTNSKPLSNNTKILNRDQRVLTRSSTATPNEHFTKNRMINKQLTKNSKSGFGIFIGEFQKEDHHIIINENETYSEPRKEHYLIEQRIKTQKQIEKIHQVRQLLDNLKVHLDLQGQTIKRRDQKKTKSMITNNDLTNFTSKNSFPQEEIQTFQKKKANQKRRKKSQIKKKGELKKTFIYHHIDGPLYVQKISFVIDSSFPDFLNLKKLITTKMNQIIQILKNSPVSLNYSFINYSSSMTTNQKIYYKNFSSNEWVTKTVKNDEIFNIRDAIRVIKDFSWENGKLSSIYHFCDTQKKNVKVKITENYLQDLKILRKKNIRYHVIELGKNLTRKNHFFGIQQIFNHHKRNPIRYRAYYTPNNNLTNMSVKKGFNKENESIDGGDEDGVKYKQEREKEKENENEIEKETKNENEIRNENEKENENDKEHEKYLKNETESGKTELRQNKNEKKNHDVENEYNGDEDKNTNKERKNETKKNINQNPNDKGCEEYFTNYNSFHDLWNEIFAYISDKIDPKYNFHKSENQSKKLNRKPQRDFKNEEYVKRFLNFYRYCFVDIFNDLKPINSMEPGYCYEKVNCFYYCDCKEKGINSSQFVKKEIQIGVLPYCYQRTEKNDLFLFKLTNGKFLIGKINLKKKKHSQKTKFNDYKEEIKNIYTIIKYSKEWNNLHSHYSIIFLNKMIIQFQTKKSPHYNYLLVAEPFINDGIIWENFRWNMLQPNEKHKIKLDELNAFEHFVYKRSNKKMFIQNKKGIDSNSIQCGVHSSPKIFTRDNYEKQKKKNSKSFEKFFESKHKCNDLCLKLKLSDPQTDLKIIKVQTLNKKEKKYLNKYLIPNYIF</sequence>
<gene>
    <name evidence="6" type="ORF">M0813_14755</name>
</gene>
<feature type="compositionally biased region" description="Basic and acidic residues" evidence="4">
    <location>
        <begin position="677"/>
        <end position="768"/>
    </location>
</feature>
<evidence type="ECO:0000256" key="3">
    <source>
        <dbReference type="ARBA" id="ARBA00022777"/>
    </source>
</evidence>
<dbReference type="Gene3D" id="3.20.200.10">
    <property type="entry name" value="MHCK/EF2 kinase"/>
    <property type="match status" value="1"/>
</dbReference>
<dbReference type="PROSITE" id="PS51158">
    <property type="entry name" value="ALPHA_KINASE"/>
    <property type="match status" value="1"/>
</dbReference>
<dbReference type="Proteomes" id="UP001150062">
    <property type="component" value="Unassembled WGS sequence"/>
</dbReference>
<dbReference type="InterPro" id="IPR011009">
    <property type="entry name" value="Kinase-like_dom_sf"/>
</dbReference>
<feature type="region of interest" description="Disordered" evidence="4">
    <location>
        <begin position="665"/>
        <end position="776"/>
    </location>
</feature>
<reference evidence="6" key="1">
    <citation type="submission" date="2022-08" db="EMBL/GenBank/DDBJ databases">
        <title>Novel sulfate-reducing endosymbionts in the free-living metamonad Anaeramoeba.</title>
        <authorList>
            <person name="Jerlstrom-Hultqvist J."/>
            <person name="Cepicka I."/>
            <person name="Gallot-Lavallee L."/>
            <person name="Salas-Leiva D."/>
            <person name="Curtis B.A."/>
            <person name="Zahonova K."/>
            <person name="Pipaliya S."/>
            <person name="Dacks J."/>
            <person name="Roger A.J."/>
        </authorList>
    </citation>
    <scope>NUCLEOTIDE SEQUENCE</scope>
    <source>
        <strain evidence="6">Schooner1</strain>
    </source>
</reference>
<evidence type="ECO:0000259" key="5">
    <source>
        <dbReference type="PROSITE" id="PS51158"/>
    </source>
</evidence>
<evidence type="ECO:0000313" key="6">
    <source>
        <dbReference type="EMBL" id="KAJ6251899.1"/>
    </source>
</evidence>
<keyword evidence="1" id="KW-0723">Serine/threonine-protein kinase</keyword>